<evidence type="ECO:0000256" key="3">
    <source>
        <dbReference type="ARBA" id="ARBA00004786"/>
    </source>
</evidence>
<dbReference type="Gene3D" id="1.20.5.460">
    <property type="entry name" value="Single helix bin"/>
    <property type="match status" value="1"/>
</dbReference>
<reference evidence="25 26" key="1">
    <citation type="submission" date="2018-05" db="EMBL/GenBank/DDBJ databases">
        <title>Spiribacter halobius sp. nov., a moderately halophilic bacterium isolated from marine solar saltern.</title>
        <authorList>
            <person name="Zheng W.-S."/>
            <person name="Lu D.-C."/>
            <person name="Du Z.-J."/>
        </authorList>
    </citation>
    <scope>NUCLEOTIDE SEQUENCE [LARGE SCALE GENOMIC DNA]</scope>
    <source>
        <strain evidence="25 26">E85</strain>
    </source>
</reference>
<dbReference type="Pfam" id="PF18327">
    <property type="entry name" value="PRODH"/>
    <property type="match status" value="1"/>
</dbReference>
<comment type="similarity">
    <text evidence="16 18">In the N-terminal section; belongs to the proline dehydrogenase family.</text>
</comment>
<feature type="compositionally biased region" description="Basic and acidic residues" evidence="20">
    <location>
        <begin position="567"/>
        <end position="578"/>
    </location>
</feature>
<dbReference type="PANTHER" id="PTHR42862:SF1">
    <property type="entry name" value="DELTA-1-PYRROLINE-5-CARBOXYLATE DEHYDROGENASE 2, ISOFORM A-RELATED"/>
    <property type="match status" value="1"/>
</dbReference>
<feature type="region of interest" description="Disordered" evidence="20">
    <location>
        <begin position="558"/>
        <end position="578"/>
    </location>
</feature>
<dbReference type="Gene3D" id="1.20.5.550">
    <property type="entry name" value="Single Helix bin"/>
    <property type="match status" value="1"/>
</dbReference>
<evidence type="ECO:0000256" key="5">
    <source>
        <dbReference type="ARBA" id="ARBA00022630"/>
    </source>
</evidence>
<dbReference type="EC" id="1.5.5.2" evidence="18"/>
<evidence type="ECO:0000256" key="7">
    <source>
        <dbReference type="ARBA" id="ARBA00023002"/>
    </source>
</evidence>
<dbReference type="InterPro" id="IPR024089">
    <property type="entry name" value="PRODH_PutA_dom_I/II"/>
</dbReference>
<dbReference type="NCBIfam" id="TIGR01238">
    <property type="entry name" value="D1pyr5carbox3"/>
    <property type="match status" value="1"/>
</dbReference>
<dbReference type="PROSITE" id="PS00070">
    <property type="entry name" value="ALDEHYDE_DEHYDR_CYS"/>
    <property type="match status" value="1"/>
</dbReference>
<dbReference type="FunFam" id="3.40.309.10:FF:000005">
    <property type="entry name" value="1-pyrroline-5-carboxylate dehydrogenase 1"/>
    <property type="match status" value="1"/>
</dbReference>
<evidence type="ECO:0000256" key="20">
    <source>
        <dbReference type="SAM" id="MobiDB-lite"/>
    </source>
</evidence>
<proteinExistence type="inferred from homology"/>
<evidence type="ECO:0000313" key="26">
    <source>
        <dbReference type="Proteomes" id="UP000245474"/>
    </source>
</evidence>
<dbReference type="Proteomes" id="UP000245474">
    <property type="component" value="Unassembled WGS sequence"/>
</dbReference>
<dbReference type="UniPathway" id="UPA00261">
    <property type="reaction ID" value="UER00373"/>
</dbReference>
<dbReference type="GO" id="GO:0010133">
    <property type="term" value="P:L-proline catabolic process to L-glutamate"/>
    <property type="evidence" value="ECO:0007669"/>
    <property type="project" value="UniProtKB-UniRule"/>
</dbReference>
<dbReference type="SUPFAM" id="SSF51730">
    <property type="entry name" value="FAD-linked oxidoreductase"/>
    <property type="match status" value="1"/>
</dbReference>
<dbReference type="Gene3D" id="3.20.20.220">
    <property type="match status" value="1"/>
</dbReference>
<comment type="cofactor">
    <cofactor evidence="1 18">
        <name>FAD</name>
        <dbReference type="ChEBI" id="CHEBI:57692"/>
    </cofactor>
</comment>
<dbReference type="InterPro" id="IPR050485">
    <property type="entry name" value="Proline_metab_enzyme"/>
</dbReference>
<dbReference type="RefSeq" id="WP_109677458.1">
    <property type="nucleotide sequence ID" value="NZ_CP086615.1"/>
</dbReference>
<dbReference type="EMBL" id="QFFI01000008">
    <property type="protein sequence ID" value="PWG63851.1"/>
    <property type="molecule type" value="Genomic_DNA"/>
</dbReference>
<evidence type="ECO:0000256" key="14">
    <source>
        <dbReference type="ARBA" id="ARBA00048142"/>
    </source>
</evidence>
<name>A0A2U2N3R8_9GAMM</name>
<dbReference type="FunFam" id="3.20.20.220:FF:000004">
    <property type="entry name" value="Bifunctional protein PutA"/>
    <property type="match status" value="1"/>
</dbReference>
<evidence type="ECO:0000256" key="13">
    <source>
        <dbReference type="ARBA" id="ARBA00023268"/>
    </source>
</evidence>
<evidence type="ECO:0000256" key="8">
    <source>
        <dbReference type="ARBA" id="ARBA00023015"/>
    </source>
</evidence>
<feature type="domain" description="Proline dehydrogenase PutA" evidence="23">
    <location>
        <begin position="67"/>
        <end position="180"/>
    </location>
</feature>
<keyword evidence="11 18" id="KW-0238">DNA-binding</keyword>
<evidence type="ECO:0000256" key="16">
    <source>
        <dbReference type="ARBA" id="ARBA00060889"/>
    </source>
</evidence>
<dbReference type="InterPro" id="IPR025703">
    <property type="entry name" value="Bifunct_PutA"/>
</dbReference>
<dbReference type="GO" id="GO:0009898">
    <property type="term" value="C:cytoplasmic side of plasma membrane"/>
    <property type="evidence" value="ECO:0007669"/>
    <property type="project" value="TreeGrafter"/>
</dbReference>
<dbReference type="Pfam" id="PF00171">
    <property type="entry name" value="Aldedh"/>
    <property type="match status" value="1"/>
</dbReference>
<evidence type="ECO:0000256" key="4">
    <source>
        <dbReference type="ARBA" id="ARBA00022491"/>
    </source>
</evidence>
<comment type="similarity">
    <text evidence="17 18">In the C-terminal section; belongs to the aldehyde dehydrogenase family.</text>
</comment>
<evidence type="ECO:0000259" key="22">
    <source>
        <dbReference type="Pfam" id="PF01619"/>
    </source>
</evidence>
<dbReference type="InterPro" id="IPR002872">
    <property type="entry name" value="Proline_DH_dom"/>
</dbReference>
<dbReference type="InterPro" id="IPR015590">
    <property type="entry name" value="Aldehyde_DH_dom"/>
</dbReference>
<comment type="catalytic activity">
    <reaction evidence="15 18">
        <text>L-proline + a quinone = (S)-1-pyrroline-5-carboxylate + a quinol + H(+)</text>
        <dbReference type="Rhea" id="RHEA:23784"/>
        <dbReference type="ChEBI" id="CHEBI:15378"/>
        <dbReference type="ChEBI" id="CHEBI:17388"/>
        <dbReference type="ChEBI" id="CHEBI:24646"/>
        <dbReference type="ChEBI" id="CHEBI:60039"/>
        <dbReference type="ChEBI" id="CHEBI:132124"/>
        <dbReference type="EC" id="1.5.5.2"/>
    </reaction>
</comment>
<keyword evidence="26" id="KW-1185">Reference proteome</keyword>
<comment type="function">
    <text evidence="18">Oxidizes proline to glutamate for use as a carbon and nitrogen source.</text>
</comment>
<dbReference type="InterPro" id="IPR041349">
    <property type="entry name" value="PRODH"/>
</dbReference>
<evidence type="ECO:0000259" key="24">
    <source>
        <dbReference type="Pfam" id="PF18327"/>
    </source>
</evidence>
<keyword evidence="9 18" id="KW-0520">NAD</keyword>
<evidence type="ECO:0000256" key="9">
    <source>
        <dbReference type="ARBA" id="ARBA00023027"/>
    </source>
</evidence>
<keyword evidence="5 18" id="KW-0285">Flavoprotein</keyword>
<evidence type="ECO:0000259" key="21">
    <source>
        <dbReference type="Pfam" id="PF00171"/>
    </source>
</evidence>
<feature type="active site" evidence="19">
    <location>
        <position position="802"/>
    </location>
</feature>
<keyword evidence="4 18" id="KW-0678">Repressor</keyword>
<dbReference type="OrthoDB" id="9812625at2"/>
<evidence type="ECO:0000313" key="25">
    <source>
        <dbReference type="EMBL" id="PWG63851.1"/>
    </source>
</evidence>
<feature type="domain" description="Proline dehydrogenase" evidence="22">
    <location>
        <begin position="189"/>
        <end position="484"/>
    </location>
</feature>
<organism evidence="25 26">
    <name type="scientific">Sediminicurvatus halobius</name>
    <dbReference type="NCBI Taxonomy" id="2182432"/>
    <lineage>
        <taxon>Bacteria</taxon>
        <taxon>Pseudomonadati</taxon>
        <taxon>Pseudomonadota</taxon>
        <taxon>Gammaproteobacteria</taxon>
        <taxon>Chromatiales</taxon>
        <taxon>Ectothiorhodospiraceae</taxon>
        <taxon>Sediminicurvatus</taxon>
    </lineage>
</organism>
<dbReference type="PIRSF" id="PIRSF000197">
    <property type="entry name" value="Bifunct_PutA"/>
    <property type="match status" value="1"/>
</dbReference>
<evidence type="ECO:0000259" key="23">
    <source>
        <dbReference type="Pfam" id="PF14850"/>
    </source>
</evidence>
<evidence type="ECO:0000256" key="2">
    <source>
        <dbReference type="ARBA" id="ARBA00004739"/>
    </source>
</evidence>
<dbReference type="InterPro" id="IPR016162">
    <property type="entry name" value="Ald_DH_N"/>
</dbReference>
<feature type="domain" description="Aldehyde dehydrogenase" evidence="21">
    <location>
        <begin position="569"/>
        <end position="1024"/>
    </location>
</feature>
<dbReference type="InterPro" id="IPR016160">
    <property type="entry name" value="Ald_DH_CS_CYS"/>
</dbReference>
<dbReference type="AlphaFoldDB" id="A0A2U2N3R8"/>
<gene>
    <name evidence="25" type="ORF">DEM34_06510</name>
</gene>
<evidence type="ECO:0000256" key="11">
    <source>
        <dbReference type="ARBA" id="ARBA00023125"/>
    </source>
</evidence>
<evidence type="ECO:0000256" key="18">
    <source>
        <dbReference type="PIRNR" id="PIRNR000197"/>
    </source>
</evidence>
<protein>
    <recommendedName>
        <fullName evidence="18">Bifunctional protein PutA</fullName>
    </recommendedName>
    <domain>
        <recommendedName>
            <fullName evidence="18">Proline dehydrogenase</fullName>
            <ecNumber evidence="18">1.5.5.2</ecNumber>
        </recommendedName>
        <alternativeName>
            <fullName evidence="18">Proline oxidase</fullName>
        </alternativeName>
    </domain>
    <domain>
        <recommendedName>
            <fullName evidence="18">Delta-1-pyrroline-5-carboxylate dehydrogenase</fullName>
            <shortName evidence="18">P5C dehydrogenase</shortName>
            <ecNumber evidence="18">1.2.1.88</ecNumber>
        </recommendedName>
        <alternativeName>
            <fullName evidence="18">L-glutamate gamma-semialdehyde dehydrogenase</fullName>
        </alternativeName>
    </domain>
</protein>
<dbReference type="InterPro" id="IPR005933">
    <property type="entry name" value="PutA_C"/>
</dbReference>
<dbReference type="InterPro" id="IPR016161">
    <property type="entry name" value="Ald_DH/histidinol_DH"/>
</dbReference>
<keyword evidence="8 18" id="KW-0805">Transcription regulation</keyword>
<accession>A0A2U2N3R8</accession>
<dbReference type="Gene3D" id="3.40.605.10">
    <property type="entry name" value="Aldehyde Dehydrogenase, Chain A, domain 1"/>
    <property type="match status" value="1"/>
</dbReference>
<keyword evidence="12 18" id="KW-0804">Transcription</keyword>
<comment type="caution">
    <text evidence="25">The sequence shown here is derived from an EMBL/GenBank/DDBJ whole genome shotgun (WGS) entry which is preliminary data.</text>
</comment>
<dbReference type="GO" id="GO:0004657">
    <property type="term" value="F:proline dehydrogenase activity"/>
    <property type="evidence" value="ECO:0007669"/>
    <property type="project" value="UniProtKB-UniRule"/>
</dbReference>
<keyword evidence="6 18" id="KW-0274">FAD</keyword>
<dbReference type="EC" id="1.2.1.88" evidence="18"/>
<dbReference type="InterPro" id="IPR024082">
    <property type="entry name" value="PRODH_PutA_dom_II"/>
</dbReference>
<keyword evidence="10 18" id="KW-0642">Proline metabolism</keyword>
<dbReference type="GO" id="GO:0003842">
    <property type="term" value="F:L-glutamate gamma-semialdehyde dehydrogenase activity"/>
    <property type="evidence" value="ECO:0007669"/>
    <property type="project" value="UniProtKB-UniRule"/>
</dbReference>
<dbReference type="SUPFAM" id="SSF81935">
    <property type="entry name" value="N-terminal domain of bifunctional PutA protein"/>
    <property type="match status" value="1"/>
</dbReference>
<evidence type="ECO:0000256" key="17">
    <source>
        <dbReference type="ARBA" id="ARBA00060911"/>
    </source>
</evidence>
<dbReference type="Pfam" id="PF14850">
    <property type="entry name" value="Pro_dh-DNA_bdg"/>
    <property type="match status" value="1"/>
</dbReference>
<feature type="active site" evidence="19">
    <location>
        <position position="836"/>
    </location>
</feature>
<dbReference type="Gene3D" id="3.40.309.10">
    <property type="entry name" value="Aldehyde Dehydrogenase, Chain A, domain 2"/>
    <property type="match status" value="1"/>
</dbReference>
<dbReference type="GO" id="GO:0003677">
    <property type="term" value="F:DNA binding"/>
    <property type="evidence" value="ECO:0007669"/>
    <property type="project" value="UniProtKB-KW"/>
</dbReference>
<dbReference type="NCBIfam" id="NF008869">
    <property type="entry name" value="PRK11904.1"/>
    <property type="match status" value="1"/>
</dbReference>
<sequence length="1064" mass="117708">MQFDPPRLTEHPLYPTINAAYRCDETTHVRSLLQAAEIPADAKQRIAERARELVREVRRARVHTSGIDAFMHEYELSSQEGVVLMCLAEALLRIPDAETVDKLIEDKIGSSDWESHLGESESLFVNASTWALMLTGRILRPQDSPERNFRNTLHRLIRRSGEPVIRQAVRQAMRVMGRQFVMGRTIDEALKRARGAEQEGYRYSYDMLGEAARTDADARRYFHEYAGAIRAIAKVAGGRGPIDSPGISVKLSALHPRYELANRDRAFAELLPRLRELCVMAAEADIGLTVDAEEAGRLDLSLELIEAVSGDEQLRGWHGLGLAVQAYQKRAIHVLDWLADLAERHERRLMVRLVKGAYWDTEIKIAQEQGLEGYPVFTRKANTDVSYLACARKLLAHPERFYPQFATHNAHTLAYVLEVCGDNRDFEFQRLHGMGEALYEQITGRTGLGFPCRIYAPVGAHEDLLAYLVRRLLENGANSSFVNRIVDEKVPVDEIIADPIARVANYSSIPHPHIPLPVNLYGEARRNARGVDLTDTAHLRWLHEGMEAADRREWHAGPTVSGQVRSGDAKPVHSPADHGREVGRVTWATEEDVERALARASAAAADWDATPGERRAACLERYAELLEEEMPTLIALCCREAGKHIPDGVAEVREAVDFCRYYAAQSRREFNGPVTLPGPTGERNTLSLHGRGVFVCISPWNFPLAIFTGQVAAALVAGNAVIAKPAEQTSLIGQYAVQLMHRAGIPQEVLHLLPGDGPTVGGPLVRDPRVNGVAFTGSVPTARLINRQLAEREGPIIPFIAETGGQNAMIVDSSALLEQVTADVLKSSFQSAGQRCSALRVLYVQTDVADELLEMLTGAMAELRIGDPWRLSTDVTPVIDDDARRMLLEHCEHMQREAKLLYRCPDPEAAEAGTFVAPHAFELQSLKQLPEEKFGPILHVIRFRARDLDRVIDEINGTGFGLTFGIHSRIDRTVNHVVSRMKVGNAYANRNMIGAVVGVHPFGGEGLSGTGPKAGGPHYLYRFATERALSIDTTAAGGNASLMSLEDEAPEAPLMLPEPQRYAQ</sequence>
<comment type="pathway">
    <text evidence="3 18">Amino-acid degradation; L-proline degradation into L-glutamate; L-glutamate from L-proline: step 2/2.</text>
</comment>
<evidence type="ECO:0000256" key="12">
    <source>
        <dbReference type="ARBA" id="ARBA00023163"/>
    </source>
</evidence>
<evidence type="ECO:0000256" key="19">
    <source>
        <dbReference type="PIRSR" id="PIRSR000197-1"/>
    </source>
</evidence>
<dbReference type="GO" id="GO:0003700">
    <property type="term" value="F:DNA-binding transcription factor activity"/>
    <property type="evidence" value="ECO:0007669"/>
    <property type="project" value="InterPro"/>
</dbReference>
<evidence type="ECO:0000256" key="10">
    <source>
        <dbReference type="ARBA" id="ARBA00023062"/>
    </source>
</evidence>
<evidence type="ECO:0000256" key="6">
    <source>
        <dbReference type="ARBA" id="ARBA00022827"/>
    </source>
</evidence>
<dbReference type="Pfam" id="PF01619">
    <property type="entry name" value="Pro_dh"/>
    <property type="match status" value="1"/>
</dbReference>
<dbReference type="SUPFAM" id="SSF53720">
    <property type="entry name" value="ALDH-like"/>
    <property type="match status" value="1"/>
</dbReference>
<dbReference type="CDD" id="cd07125">
    <property type="entry name" value="ALDH_PutA-P5CDH"/>
    <property type="match status" value="1"/>
</dbReference>
<comment type="pathway">
    <text evidence="2 18">Amino-acid degradation; L-proline degradation into L-glutamate; L-glutamate from L-proline: step 1/2.</text>
</comment>
<dbReference type="InterPro" id="IPR016163">
    <property type="entry name" value="Ald_DH_C"/>
</dbReference>
<dbReference type="InterPro" id="IPR029041">
    <property type="entry name" value="FAD-linked_oxidoreductase-like"/>
</dbReference>
<dbReference type="PANTHER" id="PTHR42862">
    <property type="entry name" value="DELTA-1-PYRROLINE-5-CARBOXYLATE DEHYDROGENASE 1, ISOFORM A-RELATED"/>
    <property type="match status" value="1"/>
</dbReference>
<feature type="domain" description="Proline utilization A proline dehydrogenase N-terminal" evidence="24">
    <location>
        <begin position="16"/>
        <end position="58"/>
    </location>
</feature>
<comment type="catalytic activity">
    <reaction evidence="14 18">
        <text>L-glutamate 5-semialdehyde + NAD(+) + H2O = L-glutamate + NADH + 2 H(+)</text>
        <dbReference type="Rhea" id="RHEA:30235"/>
        <dbReference type="ChEBI" id="CHEBI:15377"/>
        <dbReference type="ChEBI" id="CHEBI:15378"/>
        <dbReference type="ChEBI" id="CHEBI:29985"/>
        <dbReference type="ChEBI" id="CHEBI:57540"/>
        <dbReference type="ChEBI" id="CHEBI:57945"/>
        <dbReference type="ChEBI" id="CHEBI:58066"/>
        <dbReference type="EC" id="1.2.1.88"/>
    </reaction>
</comment>
<keyword evidence="13" id="KW-0511">Multifunctional enzyme</keyword>
<evidence type="ECO:0000256" key="1">
    <source>
        <dbReference type="ARBA" id="ARBA00001974"/>
    </source>
</evidence>
<evidence type="ECO:0000256" key="15">
    <source>
        <dbReference type="ARBA" id="ARBA00048779"/>
    </source>
</evidence>
<keyword evidence="7 18" id="KW-0560">Oxidoreductase</keyword>
<dbReference type="InterPro" id="IPR024090">
    <property type="entry name" value="PRODH_PutA_dom_I"/>
</dbReference>